<accession>A0A1G8A4P7</accession>
<protein>
    <recommendedName>
        <fullName evidence="3">Outer membrane protein beta-barrel domain-containing protein</fullName>
    </recommendedName>
</protein>
<dbReference type="AlphaFoldDB" id="A0A1G8A4P7"/>
<dbReference type="EMBL" id="FNBN01000009">
    <property type="protein sequence ID" value="SDH15380.1"/>
    <property type="molecule type" value="Genomic_DNA"/>
</dbReference>
<gene>
    <name evidence="1" type="ORF">SAMN04488121_109103</name>
</gene>
<organism evidence="1 2">
    <name type="scientific">Chitinophaga filiformis</name>
    <name type="common">Myxococcus filiformis</name>
    <name type="synonym">Flexibacter filiformis</name>
    <dbReference type="NCBI Taxonomy" id="104663"/>
    <lineage>
        <taxon>Bacteria</taxon>
        <taxon>Pseudomonadati</taxon>
        <taxon>Bacteroidota</taxon>
        <taxon>Chitinophagia</taxon>
        <taxon>Chitinophagales</taxon>
        <taxon>Chitinophagaceae</taxon>
        <taxon>Chitinophaga</taxon>
    </lineage>
</organism>
<name>A0A1G8A4P7_CHIFI</name>
<reference evidence="1 2" key="1">
    <citation type="submission" date="2016-10" db="EMBL/GenBank/DDBJ databases">
        <authorList>
            <person name="de Groot N.N."/>
        </authorList>
    </citation>
    <scope>NUCLEOTIDE SEQUENCE [LARGE SCALE GENOMIC DNA]</scope>
    <source>
        <strain evidence="1 2">DSM 527</strain>
    </source>
</reference>
<evidence type="ECO:0000313" key="2">
    <source>
        <dbReference type="Proteomes" id="UP000199045"/>
    </source>
</evidence>
<dbReference type="STRING" id="104663.SAMN04488121_109103"/>
<sequence>MASLLPLHCNNMKKRLFIFIALLLGVGIQIVNAQTKSNAQVGLRLGLPLGGTVRYFFDDANAVEGIAGVYSGTFTVTGLYERHFDLSALTTEGFAWFIGGGAHMGTRDTDGNVKFIAGIDGIGGIDYTFPTLPLNLSLDWKPAIHFNTSSDLTDFAVSVRYTFGR</sequence>
<evidence type="ECO:0008006" key="3">
    <source>
        <dbReference type="Google" id="ProtNLM"/>
    </source>
</evidence>
<proteinExistence type="predicted"/>
<evidence type="ECO:0000313" key="1">
    <source>
        <dbReference type="EMBL" id="SDH15380.1"/>
    </source>
</evidence>
<dbReference type="Proteomes" id="UP000199045">
    <property type="component" value="Unassembled WGS sequence"/>
</dbReference>